<dbReference type="PANTHER" id="PTHR38454">
    <property type="entry name" value="INTEGRAL MEMBRANE PROTEIN-RELATED"/>
    <property type="match status" value="1"/>
</dbReference>
<reference evidence="3 4" key="1">
    <citation type="submission" date="2016-10" db="EMBL/GenBank/DDBJ databases">
        <authorList>
            <person name="de Groot N.N."/>
        </authorList>
    </citation>
    <scope>NUCLEOTIDE SEQUENCE [LARGE SCALE GENOMIC DNA]</scope>
    <source>
        <strain evidence="3 4">Calf135</strain>
    </source>
</reference>
<evidence type="ECO:0000313" key="3">
    <source>
        <dbReference type="EMBL" id="SEN40954.1"/>
    </source>
</evidence>
<evidence type="ECO:0000256" key="2">
    <source>
        <dbReference type="SAM" id="Phobius"/>
    </source>
</evidence>
<dbReference type="EMBL" id="FODF01000003">
    <property type="protein sequence ID" value="SEN40954.1"/>
    <property type="molecule type" value="Genomic_DNA"/>
</dbReference>
<feature type="transmembrane region" description="Helical" evidence="2">
    <location>
        <begin position="840"/>
        <end position="857"/>
    </location>
</feature>
<feature type="transmembrane region" description="Helical" evidence="2">
    <location>
        <begin position="377"/>
        <end position="395"/>
    </location>
</feature>
<feature type="transmembrane region" description="Helical" evidence="2">
    <location>
        <begin position="436"/>
        <end position="456"/>
    </location>
</feature>
<dbReference type="AlphaFoldDB" id="A0A1H8GB18"/>
<sequence length="902" mass="102941">MERKKIDNILAYLCYTLGFAALAAIIATILYFNNKSLVYMGDALVQQYPTQFYLMKTLGNLLDGIKTFNFNIGLGQDVLFTYHYYGLTDPINIFLGIFSWADPNLLYYCGFGIRMYIAGIAFIAMCIHFKRNKKAMVLGAFIYVFSNFCLSAGVMYPYFINTMIYMPLMIIAVDKLIKENKIALFIFVSILSIFVNVYLAYMIAVITLIYAFVSIVFEFKKNGFLKTCEIFGRGILSYIIAVAISGIIVLPITYAFLTSIKSSGISYNLPVFAGQNDIFKYFIEMFQVPSVENFALVGISIITLFAVISLFMNKGKGKLKFLLILMLFLITMPVLQSIVAGALYGNHRWYFVEILLLAYIFVDQYDNILNAESSKKFAMYLLVTLYIVLITYINVENSLAKKLSYMDFEFLKPLAVSLIAIIFMLILAIKKKKLKNYLFMAFTFLSLAGSIVIYSYESGNSKMIANFSELGKLVNDRTVETVSNVTSGSLERVDNDNPNSFNLSDIYDYPSTSIYYGLENKNLAKFNFIYRNAMASPINRMHNFDGRAILDDIMSVKYYIAWGNSKAPYGFEKMGDGNLYVNKNYIPFGFTYSKYIKPYEVASMNVLDRQEALLKACLLEGNIGDVKHLESGVLSDLKLKKTDIDYESDFKGRVRGNDGIDLKLEYDLPYSGELYLKLPDVDAIKGVEKLNIKSNSRKATIDLTKPSSQWYIGEKDIIINLGYFEKGKRNLEINLPADYDFNMQDLKLECRSVDNLEAETRELAREHLKDIKLNNNGFTGNIANEGYKLMFISIPYDEGWTAIIDGVESKIYKANEGFMAVKLEPGEHTVDFRYKRPLQTSGYIVSILGIVACFVYVKKRKDLAYEKRRKLRIKMKRKGKKYPVGIEKNSKEEKDIEKNKDK</sequence>
<name>A0A1H8GB18_9FIRM</name>
<keyword evidence="2" id="KW-0472">Membrane</keyword>
<feature type="compositionally biased region" description="Basic and acidic residues" evidence="1">
    <location>
        <begin position="888"/>
        <end position="902"/>
    </location>
</feature>
<dbReference type="Proteomes" id="UP000199512">
    <property type="component" value="Unassembled WGS sequence"/>
</dbReference>
<accession>A0A1H8GB18</accession>
<protein>
    <submittedName>
        <fullName evidence="3">Uncharacterized membrane protein YfhO</fullName>
    </submittedName>
</protein>
<dbReference type="InterPro" id="IPR018580">
    <property type="entry name" value="Uncharacterised_YfhO"/>
</dbReference>
<gene>
    <name evidence="3" type="ORF">SAMN05216454_103130</name>
</gene>
<dbReference type="STRING" id="215200.SAMN05216454_103130"/>
<evidence type="ECO:0000256" key="1">
    <source>
        <dbReference type="SAM" id="MobiDB-lite"/>
    </source>
</evidence>
<feature type="transmembrane region" description="Helical" evidence="2">
    <location>
        <begin position="105"/>
        <end position="129"/>
    </location>
</feature>
<organism evidence="3 4">
    <name type="scientific">Peptostreptococcus russellii</name>
    <dbReference type="NCBI Taxonomy" id="215200"/>
    <lineage>
        <taxon>Bacteria</taxon>
        <taxon>Bacillati</taxon>
        <taxon>Bacillota</taxon>
        <taxon>Clostridia</taxon>
        <taxon>Peptostreptococcales</taxon>
        <taxon>Peptostreptococcaceae</taxon>
        <taxon>Peptostreptococcus</taxon>
    </lineage>
</organism>
<evidence type="ECO:0000313" key="4">
    <source>
        <dbReference type="Proteomes" id="UP000199512"/>
    </source>
</evidence>
<dbReference type="Pfam" id="PF09586">
    <property type="entry name" value="YfhO"/>
    <property type="match status" value="1"/>
</dbReference>
<feature type="transmembrane region" description="Helical" evidence="2">
    <location>
        <begin position="12"/>
        <end position="32"/>
    </location>
</feature>
<proteinExistence type="predicted"/>
<keyword evidence="4" id="KW-1185">Reference proteome</keyword>
<dbReference type="RefSeq" id="WP_180366715.1">
    <property type="nucleotide sequence ID" value="NZ_FODF01000003.1"/>
</dbReference>
<keyword evidence="2" id="KW-0812">Transmembrane</keyword>
<feature type="region of interest" description="Disordered" evidence="1">
    <location>
        <begin position="876"/>
        <end position="902"/>
    </location>
</feature>
<feature type="transmembrane region" description="Helical" evidence="2">
    <location>
        <begin position="182"/>
        <end position="213"/>
    </location>
</feature>
<feature type="transmembrane region" description="Helical" evidence="2">
    <location>
        <begin position="410"/>
        <end position="429"/>
    </location>
</feature>
<feature type="transmembrane region" description="Helical" evidence="2">
    <location>
        <begin position="234"/>
        <end position="257"/>
    </location>
</feature>
<keyword evidence="2" id="KW-1133">Transmembrane helix</keyword>
<feature type="transmembrane region" description="Helical" evidence="2">
    <location>
        <begin position="294"/>
        <end position="312"/>
    </location>
</feature>
<dbReference type="PANTHER" id="PTHR38454:SF1">
    <property type="entry name" value="INTEGRAL MEMBRANE PROTEIN"/>
    <property type="match status" value="1"/>
</dbReference>
<feature type="transmembrane region" description="Helical" evidence="2">
    <location>
        <begin position="136"/>
        <end position="159"/>
    </location>
</feature>
<feature type="transmembrane region" description="Helical" evidence="2">
    <location>
        <begin position="321"/>
        <end position="343"/>
    </location>
</feature>